<dbReference type="Gene3D" id="2.70.98.10">
    <property type="match status" value="1"/>
</dbReference>
<comment type="similarity">
    <text evidence="1">Belongs to the polysaccharide lyase 8 family.</text>
</comment>
<evidence type="ECO:0000256" key="1">
    <source>
        <dbReference type="ARBA" id="ARBA00006699"/>
    </source>
</evidence>
<dbReference type="Pfam" id="PF02278">
    <property type="entry name" value="Lyase_8"/>
    <property type="match status" value="1"/>
</dbReference>
<sequence>MNMAVRQLLRLLVAVVSCAVVVRGDASIAAGNVQSTLSVPPRLTSIDSLSSESSGSSSTLLIPSLVSSLSSPRSFSTPPTSSFVATSLPQDIPSSAISDATSASASSTSTSASRSQSVDPATLADIQVMTERRLSFIVGAATNASNITTWLSTLGPDGKWPDSEIDYTSGCEARRANWPAQSHWIRLLTMCAAWHGGLAGAEQDAKDATLLAAISSAMNFWFDNDYTNPSCLDSGGTASCPCGTPGLWNTNWFSNIILIPNLVSQSCLLMNDTLTDTQLSNCTHITGRTYGTFGHSVNGLGIATGANLLDIAKIGIDQGLLNTNASIITDAYSRIHNEIVIENTTFADGIRADGSFGQHGGVIYNGNYGKDFVNDVLFLEIVAGSTQFAAGQVSRDAFATLIDADLWMIYQNVITGVLHFDFSVLGRFISFPVIDNQATGSIQINITEIKQLGEEWNSDTLTSAAASLSTNTTDANVGSINGNRMFYANDYMVQRGPGYVTTLRMYSIRTKNGECLNSQNPFGFHLSDGTLYTYLQGNEYEDISVAWDWNLIPGTTVDYGATALTCNSGVKGLNAFVGGVSDGEIGIGAMRYTNPKTKAFNFQKAWFFLDNDVQHVMIPVINSSSSAPVFSVLDQKRYQVPILVDNSPVLGNTNFSQVGTLWHDNVGYLFDANCPVRLSVEAGPRTGNWADIGISTQGESTVDLFAAWIDHGTEKPISPVSYTIFPAIDYGAFSVKALTTKLTDIQNDAHISAVYDGAHRTVMIVFWDSAGGTVTFQPSQLEAPLTVTANGNSAVIFRLNTGEVTVSDPSQSLALLDLTFAVGHAGVKPPAWGPGLSKQLTFNLPTGGLAGSSVTQKL</sequence>
<feature type="domain" description="Polysaccharide lyase family 8 C-terminal" evidence="6">
    <location>
        <begin position="745"/>
        <end position="814"/>
    </location>
</feature>
<name>A0ABP1CJN6_9APHY</name>
<organism evidence="8 9">
    <name type="scientific">Somion occarium</name>
    <dbReference type="NCBI Taxonomy" id="3059160"/>
    <lineage>
        <taxon>Eukaryota</taxon>
        <taxon>Fungi</taxon>
        <taxon>Dikarya</taxon>
        <taxon>Basidiomycota</taxon>
        <taxon>Agaricomycotina</taxon>
        <taxon>Agaricomycetes</taxon>
        <taxon>Polyporales</taxon>
        <taxon>Cerrenaceae</taxon>
        <taxon>Somion</taxon>
    </lineage>
</organism>
<protein>
    <recommendedName>
        <fullName evidence="10">Polysaccharide lyase family 8 protein</fullName>
    </recommendedName>
</protein>
<evidence type="ECO:0000259" key="5">
    <source>
        <dbReference type="Pfam" id="PF02278"/>
    </source>
</evidence>
<evidence type="ECO:0000313" key="8">
    <source>
        <dbReference type="EMBL" id="CAL1695911.1"/>
    </source>
</evidence>
<dbReference type="SUPFAM" id="SSF74650">
    <property type="entry name" value="Galactose mutarotase-like"/>
    <property type="match status" value="1"/>
</dbReference>
<proteinExistence type="inferred from homology"/>
<evidence type="ECO:0000256" key="3">
    <source>
        <dbReference type="ARBA" id="ARBA00023239"/>
    </source>
</evidence>
<dbReference type="PANTHER" id="PTHR38481:SF1">
    <property type="entry name" value="HYALURONATE LYASE"/>
    <property type="match status" value="1"/>
</dbReference>
<dbReference type="Pfam" id="PF02884">
    <property type="entry name" value="Lyase_8_C"/>
    <property type="match status" value="1"/>
</dbReference>
<dbReference type="EMBL" id="OZ037944">
    <property type="protein sequence ID" value="CAL1695911.1"/>
    <property type="molecule type" value="Genomic_DNA"/>
</dbReference>
<dbReference type="Gene3D" id="2.60.220.10">
    <property type="entry name" value="Polysaccharide lyase family 8-like, C-terminal"/>
    <property type="match status" value="1"/>
</dbReference>
<evidence type="ECO:0008006" key="10">
    <source>
        <dbReference type="Google" id="ProtNLM"/>
    </source>
</evidence>
<dbReference type="Gene3D" id="1.50.10.100">
    <property type="entry name" value="Chondroitin AC/alginate lyase"/>
    <property type="match status" value="1"/>
</dbReference>
<feature type="domain" description="Polysaccharide lyase 8 N-terminal alpha-helical" evidence="7">
    <location>
        <begin position="160"/>
        <end position="461"/>
    </location>
</feature>
<dbReference type="PANTHER" id="PTHR38481">
    <property type="entry name" value="HYALURONATE LYASE"/>
    <property type="match status" value="1"/>
</dbReference>
<dbReference type="InterPro" id="IPR014718">
    <property type="entry name" value="GH-type_carb-bd"/>
</dbReference>
<dbReference type="InterPro" id="IPR011071">
    <property type="entry name" value="Lyase_8-like_C"/>
</dbReference>
<evidence type="ECO:0000259" key="6">
    <source>
        <dbReference type="Pfam" id="PF02884"/>
    </source>
</evidence>
<gene>
    <name evidence="8" type="ORF">GFSPODELE1_LOCUS945</name>
</gene>
<dbReference type="InterPro" id="IPR004103">
    <property type="entry name" value="Lyase_8_C"/>
</dbReference>
<dbReference type="SUPFAM" id="SSF49863">
    <property type="entry name" value="Hyaluronate lyase-like, C-terminal domain"/>
    <property type="match status" value="1"/>
</dbReference>
<evidence type="ECO:0000259" key="7">
    <source>
        <dbReference type="Pfam" id="PF08124"/>
    </source>
</evidence>
<feature type="domain" description="Polysaccharide lyase family 8 central" evidence="5">
    <location>
        <begin position="483"/>
        <end position="728"/>
    </location>
</feature>
<keyword evidence="2 4" id="KW-0732">Signal</keyword>
<keyword evidence="9" id="KW-1185">Reference proteome</keyword>
<accession>A0ABP1CJN6</accession>
<dbReference type="Pfam" id="PF08124">
    <property type="entry name" value="Lyase_8_N"/>
    <property type="match status" value="1"/>
</dbReference>
<evidence type="ECO:0000313" key="9">
    <source>
        <dbReference type="Proteomes" id="UP001497453"/>
    </source>
</evidence>
<dbReference type="SUPFAM" id="SSF48230">
    <property type="entry name" value="Chondroitin AC/alginate lyase"/>
    <property type="match status" value="1"/>
</dbReference>
<dbReference type="InterPro" id="IPR011013">
    <property type="entry name" value="Gal_mutarotase_sf_dom"/>
</dbReference>
<dbReference type="Proteomes" id="UP001497453">
    <property type="component" value="Chromosome 1"/>
</dbReference>
<feature type="signal peptide" evidence="4">
    <location>
        <begin position="1"/>
        <end position="18"/>
    </location>
</feature>
<dbReference type="InterPro" id="IPR003159">
    <property type="entry name" value="Lyase_8_central_dom"/>
</dbReference>
<keyword evidence="3" id="KW-0456">Lyase</keyword>
<dbReference type="InterPro" id="IPR012970">
    <property type="entry name" value="Lyase_8_alpha_N"/>
</dbReference>
<evidence type="ECO:0000256" key="2">
    <source>
        <dbReference type="ARBA" id="ARBA00022729"/>
    </source>
</evidence>
<dbReference type="InterPro" id="IPR038970">
    <property type="entry name" value="Lyase_8"/>
</dbReference>
<evidence type="ECO:0000256" key="4">
    <source>
        <dbReference type="SAM" id="SignalP"/>
    </source>
</evidence>
<dbReference type="InterPro" id="IPR008929">
    <property type="entry name" value="Chondroitin_lyas"/>
</dbReference>
<reference evidence="9" key="1">
    <citation type="submission" date="2024-04" db="EMBL/GenBank/DDBJ databases">
        <authorList>
            <person name="Shaw F."/>
            <person name="Minotto A."/>
        </authorList>
    </citation>
    <scope>NUCLEOTIDE SEQUENCE [LARGE SCALE GENOMIC DNA]</scope>
</reference>
<feature type="chain" id="PRO_5045239248" description="Polysaccharide lyase family 8 protein" evidence="4">
    <location>
        <begin position="19"/>
        <end position="858"/>
    </location>
</feature>